<keyword evidence="7" id="KW-1133">Transmembrane helix</keyword>
<dbReference type="EMBL" id="JAMWBK010000003">
    <property type="protein sequence ID" value="KAJ8906906.1"/>
    <property type="molecule type" value="Genomic_DNA"/>
</dbReference>
<keyword evidence="10" id="KW-1185">Reference proteome</keyword>
<feature type="transmembrane region" description="Helical" evidence="7">
    <location>
        <begin position="399"/>
        <end position="422"/>
    </location>
</feature>
<evidence type="ECO:0000256" key="1">
    <source>
        <dbReference type="ARBA" id="ARBA00000971"/>
    </source>
</evidence>
<name>A0AAV8UWD4_9RHOD</name>
<dbReference type="PROSITE" id="PS50059">
    <property type="entry name" value="FKBP_PPIASE"/>
    <property type="match status" value="1"/>
</dbReference>
<evidence type="ECO:0000259" key="8">
    <source>
        <dbReference type="PROSITE" id="PS50059"/>
    </source>
</evidence>
<keyword evidence="7" id="KW-0472">Membrane</keyword>
<proteinExistence type="predicted"/>
<protein>
    <recommendedName>
        <fullName evidence="2 5">peptidylprolyl isomerase</fullName>
        <ecNumber evidence="2 5">5.2.1.8</ecNumber>
    </recommendedName>
</protein>
<dbReference type="InterPro" id="IPR046357">
    <property type="entry name" value="PPIase_dom_sf"/>
</dbReference>
<dbReference type="Gene3D" id="3.10.50.40">
    <property type="match status" value="1"/>
</dbReference>
<gene>
    <name evidence="9" type="ORF">NDN08_003390</name>
</gene>
<dbReference type="FunFam" id="3.10.50.40:FF:000006">
    <property type="entry name" value="Peptidyl-prolyl cis-trans isomerase"/>
    <property type="match status" value="1"/>
</dbReference>
<keyword evidence="7" id="KW-0812">Transmembrane</keyword>
<feature type="compositionally biased region" description="Basic and acidic residues" evidence="6">
    <location>
        <begin position="78"/>
        <end position="91"/>
    </location>
</feature>
<dbReference type="Pfam" id="PF00254">
    <property type="entry name" value="FKBP_C"/>
    <property type="match status" value="1"/>
</dbReference>
<comment type="catalytic activity">
    <reaction evidence="1 5">
        <text>[protein]-peptidylproline (omega=180) = [protein]-peptidylproline (omega=0)</text>
        <dbReference type="Rhea" id="RHEA:16237"/>
        <dbReference type="Rhea" id="RHEA-COMP:10747"/>
        <dbReference type="Rhea" id="RHEA-COMP:10748"/>
        <dbReference type="ChEBI" id="CHEBI:83833"/>
        <dbReference type="ChEBI" id="CHEBI:83834"/>
        <dbReference type="EC" id="5.2.1.8"/>
    </reaction>
</comment>
<dbReference type="GO" id="GO:0003755">
    <property type="term" value="F:peptidyl-prolyl cis-trans isomerase activity"/>
    <property type="evidence" value="ECO:0007669"/>
    <property type="project" value="UniProtKB-KW"/>
</dbReference>
<feature type="region of interest" description="Disordered" evidence="6">
    <location>
        <begin position="31"/>
        <end position="61"/>
    </location>
</feature>
<evidence type="ECO:0000256" key="7">
    <source>
        <dbReference type="SAM" id="Phobius"/>
    </source>
</evidence>
<dbReference type="SUPFAM" id="SSF54534">
    <property type="entry name" value="FKBP-like"/>
    <property type="match status" value="1"/>
</dbReference>
<evidence type="ECO:0000256" key="5">
    <source>
        <dbReference type="PROSITE-ProRule" id="PRU00277"/>
    </source>
</evidence>
<sequence>MVGFVGGGGGLVGFEDRTVAVCSRRGRVVMQAKKRKPGKGGKKKAEPVESKAVPVKGEDAPSAIVEDEVELPVPTESVADKKKTSAAEKKPATKKEKAATAAIVEVETEMPVADVLPIKVSGGAAEAKAAPSEVLDIASKAVDEEAPVVAEIGDLSVPMKEEFKLEKKTAEDLLAEGIQDEVKSGIRFADVTKGIVDDADPFKIEEQLSKEIEDEQVDQEGELIDITADGSVIKTILVPGSGGKLEPGSKVKVHYTGTFLADGKKFDSSYDRNEPFEFEIGAGKVIRGWDAALPTMRLGEKCTLEVQPSYAYGRRGVPPVIPPNAALQFEVEVIEVERYREPESFAEDNPDVARTPDEISIAYEEKLKKNQMDNEKKGFFDRFYFISPFQSQTGERPPWWLNPNITFVIVFAVVAFAFYLVYANGGIHQGYVDEPINVNPFNN</sequence>
<evidence type="ECO:0000256" key="3">
    <source>
        <dbReference type="ARBA" id="ARBA00023110"/>
    </source>
</evidence>
<evidence type="ECO:0000256" key="4">
    <source>
        <dbReference type="ARBA" id="ARBA00023235"/>
    </source>
</evidence>
<feature type="compositionally biased region" description="Basic residues" evidence="6">
    <location>
        <begin position="31"/>
        <end position="42"/>
    </location>
</feature>
<comment type="caution">
    <text evidence="9">The sequence shown here is derived from an EMBL/GenBank/DDBJ whole genome shotgun (WGS) entry which is preliminary data.</text>
</comment>
<dbReference type="AlphaFoldDB" id="A0AAV8UWD4"/>
<dbReference type="PANTHER" id="PTHR10516">
    <property type="entry name" value="PEPTIDYL-PROLYL CIS-TRANS ISOMERASE"/>
    <property type="match status" value="1"/>
</dbReference>
<keyword evidence="3 5" id="KW-0697">Rotamase</keyword>
<evidence type="ECO:0000256" key="2">
    <source>
        <dbReference type="ARBA" id="ARBA00013194"/>
    </source>
</evidence>
<evidence type="ECO:0000256" key="6">
    <source>
        <dbReference type="SAM" id="MobiDB-lite"/>
    </source>
</evidence>
<dbReference type="PANTHER" id="PTHR10516:SF443">
    <property type="entry name" value="FK506-BINDING PROTEIN 59-RELATED"/>
    <property type="match status" value="1"/>
</dbReference>
<dbReference type="Proteomes" id="UP001157974">
    <property type="component" value="Unassembled WGS sequence"/>
</dbReference>
<evidence type="ECO:0000313" key="9">
    <source>
        <dbReference type="EMBL" id="KAJ8906906.1"/>
    </source>
</evidence>
<keyword evidence="4 5" id="KW-0413">Isomerase</keyword>
<feature type="domain" description="PPIase FKBP-type" evidence="8">
    <location>
        <begin position="248"/>
        <end position="337"/>
    </location>
</feature>
<feature type="region of interest" description="Disordered" evidence="6">
    <location>
        <begin position="72"/>
        <end position="91"/>
    </location>
</feature>
<accession>A0AAV8UWD4</accession>
<organism evidence="9 10">
    <name type="scientific">Rhodosorus marinus</name>
    <dbReference type="NCBI Taxonomy" id="101924"/>
    <lineage>
        <taxon>Eukaryota</taxon>
        <taxon>Rhodophyta</taxon>
        <taxon>Stylonematophyceae</taxon>
        <taxon>Stylonematales</taxon>
        <taxon>Stylonemataceae</taxon>
        <taxon>Rhodosorus</taxon>
    </lineage>
</organism>
<dbReference type="EC" id="5.2.1.8" evidence="2 5"/>
<dbReference type="InterPro" id="IPR001179">
    <property type="entry name" value="PPIase_FKBP_dom"/>
</dbReference>
<reference evidence="9 10" key="1">
    <citation type="journal article" date="2023" name="Nat. Commun.">
        <title>Origin of minicircular mitochondrial genomes in red algae.</title>
        <authorList>
            <person name="Lee Y."/>
            <person name="Cho C.H."/>
            <person name="Lee Y.M."/>
            <person name="Park S.I."/>
            <person name="Yang J.H."/>
            <person name="West J.A."/>
            <person name="Bhattacharya D."/>
            <person name="Yoon H.S."/>
        </authorList>
    </citation>
    <scope>NUCLEOTIDE SEQUENCE [LARGE SCALE GENOMIC DNA]</scope>
    <source>
        <strain evidence="9 10">CCMP1338</strain>
        <tissue evidence="9">Whole cell</tissue>
    </source>
</reference>
<evidence type="ECO:0000313" key="10">
    <source>
        <dbReference type="Proteomes" id="UP001157974"/>
    </source>
</evidence>
<dbReference type="InterPro" id="IPR050689">
    <property type="entry name" value="FKBP-type_PPIase"/>
</dbReference>